<reference evidence="2 3" key="1">
    <citation type="submission" date="2019-07" db="EMBL/GenBank/DDBJ databases">
        <title>Ln-dependent methylotrophs.</title>
        <authorList>
            <person name="Tani A."/>
        </authorList>
    </citation>
    <scope>NUCLEOTIDE SEQUENCE [LARGE SCALE GENOMIC DNA]</scope>
    <source>
        <strain evidence="2 3">SM89A</strain>
    </source>
</reference>
<dbReference type="PANTHER" id="PTHR45947:SF3">
    <property type="entry name" value="SULFOQUINOVOSYL TRANSFERASE SQD2"/>
    <property type="match status" value="1"/>
</dbReference>
<feature type="domain" description="Glycosyltransferase subfamily 4-like N-terminal" evidence="1">
    <location>
        <begin position="46"/>
        <end position="233"/>
    </location>
</feature>
<dbReference type="AlphaFoldDB" id="A0A549SDI4"/>
<dbReference type="Gene3D" id="3.40.50.2000">
    <property type="entry name" value="Glycogen Phosphorylase B"/>
    <property type="match status" value="2"/>
</dbReference>
<dbReference type="Proteomes" id="UP000316781">
    <property type="component" value="Unassembled WGS sequence"/>
</dbReference>
<dbReference type="CDD" id="cd03794">
    <property type="entry name" value="GT4_WbuB-like"/>
    <property type="match status" value="1"/>
</dbReference>
<comment type="caution">
    <text evidence="2">The sequence shown here is derived from an EMBL/GenBank/DDBJ whole genome shotgun (WGS) entry which is preliminary data.</text>
</comment>
<dbReference type="InterPro" id="IPR028098">
    <property type="entry name" value="Glyco_trans_4-like_N"/>
</dbReference>
<gene>
    <name evidence="2" type="primary">wcaI</name>
    <name evidence="2" type="ORF">FM996_19800</name>
</gene>
<sequence>MAFSFLPATSVASPRDETLLLEPAASAYRPARILIHAINFAPELIGCGKYTTELAEFLARRGHRVDVVTAPPHYPGWRVRAPYRAFAYVDEKRGAITVTRCPMLMNANGGGVWRLLAPLSFALTAAPMVIWRILWFRPDVVMCVEPTLFSAPAALLAAKLVGARSILHVQDLEVDAAFAVGHLAGTGVRRFANALERSLLGAFDRVVTISRKMRAALIAKGVTASQVEVLRNWVDLEAIKPQGRCDVNAFRAELGIPDDRFVVLYAGHVGVKQALPVLLDAARRLDGDSRIYFVIAGDGPKKAELQQRYAGLANVLYLPLQPAERLADLLNMADLHVLPQHKGAADLVMPSKLGGMLASGRAVVAAAEPGTELFDILQDVALLVPTGDDAAMADAISRAAVREDPIRIENGLRLAASLSSRRLLPRFEALLLDDRFSAKDVFDARACDPLDERA</sequence>
<accession>A0A549SDI4</accession>
<evidence type="ECO:0000313" key="3">
    <source>
        <dbReference type="Proteomes" id="UP000316781"/>
    </source>
</evidence>
<dbReference type="Pfam" id="PF13579">
    <property type="entry name" value="Glyco_trans_4_4"/>
    <property type="match status" value="1"/>
</dbReference>
<proteinExistence type="predicted"/>
<dbReference type="GO" id="GO:0016758">
    <property type="term" value="F:hexosyltransferase activity"/>
    <property type="evidence" value="ECO:0007669"/>
    <property type="project" value="TreeGrafter"/>
</dbReference>
<dbReference type="PANTHER" id="PTHR45947">
    <property type="entry name" value="SULFOQUINOVOSYL TRANSFERASE SQD2"/>
    <property type="match status" value="1"/>
</dbReference>
<dbReference type="NCBIfam" id="NF007640">
    <property type="entry name" value="PRK10307.1"/>
    <property type="match status" value="1"/>
</dbReference>
<evidence type="ECO:0000259" key="1">
    <source>
        <dbReference type="Pfam" id="PF13579"/>
    </source>
</evidence>
<protein>
    <submittedName>
        <fullName evidence="2">Colanic acid biosynthesis glycosyltransferase WcaI</fullName>
    </submittedName>
</protein>
<name>A0A549SDI4_METSR</name>
<evidence type="ECO:0000313" key="2">
    <source>
        <dbReference type="EMBL" id="TRL26524.1"/>
    </source>
</evidence>
<dbReference type="InterPro" id="IPR050194">
    <property type="entry name" value="Glycosyltransferase_grp1"/>
</dbReference>
<keyword evidence="2" id="KW-0808">Transferase</keyword>
<dbReference type="SUPFAM" id="SSF53756">
    <property type="entry name" value="UDP-Glycosyltransferase/glycogen phosphorylase"/>
    <property type="match status" value="1"/>
</dbReference>
<organism evidence="2 3">
    <name type="scientific">Methylosinus sporium</name>
    <dbReference type="NCBI Taxonomy" id="428"/>
    <lineage>
        <taxon>Bacteria</taxon>
        <taxon>Pseudomonadati</taxon>
        <taxon>Pseudomonadota</taxon>
        <taxon>Alphaproteobacteria</taxon>
        <taxon>Hyphomicrobiales</taxon>
        <taxon>Methylocystaceae</taxon>
        <taxon>Methylosinus</taxon>
    </lineage>
</organism>
<dbReference type="Pfam" id="PF13692">
    <property type="entry name" value="Glyco_trans_1_4"/>
    <property type="match status" value="1"/>
</dbReference>
<dbReference type="EMBL" id="VJMF01000099">
    <property type="protein sequence ID" value="TRL26524.1"/>
    <property type="molecule type" value="Genomic_DNA"/>
</dbReference>